<proteinExistence type="predicted"/>
<reference evidence="1 2" key="1">
    <citation type="journal article" date="2022" name="bioRxiv">
        <title>Genomics of Preaxostyla Flagellates Illuminates Evolutionary Transitions and the Path Towards Mitochondrial Loss.</title>
        <authorList>
            <person name="Novak L.V.F."/>
            <person name="Treitli S.C."/>
            <person name="Pyrih J."/>
            <person name="Halakuc P."/>
            <person name="Pipaliya S.V."/>
            <person name="Vacek V."/>
            <person name="Brzon O."/>
            <person name="Soukal P."/>
            <person name="Eme L."/>
            <person name="Dacks J.B."/>
            <person name="Karnkowska A."/>
            <person name="Elias M."/>
            <person name="Hampl V."/>
        </authorList>
    </citation>
    <scope>NUCLEOTIDE SEQUENCE [LARGE SCALE GENOMIC DNA]</scope>
    <source>
        <strain evidence="1">NAU3</strain>
        <tissue evidence="1">Gut</tissue>
    </source>
</reference>
<evidence type="ECO:0000313" key="2">
    <source>
        <dbReference type="Proteomes" id="UP001281761"/>
    </source>
</evidence>
<protein>
    <submittedName>
        <fullName evidence="1">Uncharacterized protein</fullName>
    </submittedName>
</protein>
<comment type="caution">
    <text evidence="1">The sequence shown here is derived from an EMBL/GenBank/DDBJ whole genome shotgun (WGS) entry which is preliminary data.</text>
</comment>
<organism evidence="1 2">
    <name type="scientific">Blattamonas nauphoetae</name>
    <dbReference type="NCBI Taxonomy" id="2049346"/>
    <lineage>
        <taxon>Eukaryota</taxon>
        <taxon>Metamonada</taxon>
        <taxon>Preaxostyla</taxon>
        <taxon>Oxymonadida</taxon>
        <taxon>Blattamonas</taxon>
    </lineage>
</organism>
<name>A0ABQ9WTY0_9EUKA</name>
<sequence length="273" mass="30992">MNDFLKAIGPDCINPAAVFVDSMRVLLCSSCPSIFRDSLSFLRCFVYSCSSPNYLPLISSKLFPTILSTHRLQDLSVIDHPHIMADIILIVQSGVWLATNDSVGSFPTASKIVPQHVRDVVLREVLIPIEPSLVQLRRNRRLSSSINESRNTWLLFSYLLEAVAFHQPSLDHFRSSRIPFVFHSLLSEIALEDPCQYIFWLMAAKTDKWVTSGRDTARRGRMLLQTLEQEGLRDGVELELLHNDSAALGKLIRRFSSEILRFLEVNLGLSDRH</sequence>
<keyword evidence="2" id="KW-1185">Reference proteome</keyword>
<dbReference type="Proteomes" id="UP001281761">
    <property type="component" value="Unassembled WGS sequence"/>
</dbReference>
<dbReference type="EMBL" id="JARBJD010000373">
    <property type="protein sequence ID" value="KAK2942946.1"/>
    <property type="molecule type" value="Genomic_DNA"/>
</dbReference>
<evidence type="ECO:0000313" key="1">
    <source>
        <dbReference type="EMBL" id="KAK2942946.1"/>
    </source>
</evidence>
<accession>A0ABQ9WTY0</accession>
<gene>
    <name evidence="1" type="ORF">BLNAU_22157</name>
</gene>